<dbReference type="InParanoid" id="A0A0G4EMH4"/>
<dbReference type="GO" id="GO:0005313">
    <property type="term" value="F:L-glutamate transmembrane transporter activity"/>
    <property type="evidence" value="ECO:0007669"/>
    <property type="project" value="TreeGrafter"/>
</dbReference>
<comment type="similarity">
    <text evidence="2">Belongs to the amino acid/polyamine transporter 2 family.</text>
</comment>
<keyword evidence="3" id="KW-0813">Transport</keyword>
<evidence type="ECO:0000256" key="2">
    <source>
        <dbReference type="ARBA" id="ARBA00008066"/>
    </source>
</evidence>
<feature type="transmembrane region" description="Helical" evidence="10">
    <location>
        <begin position="194"/>
        <end position="213"/>
    </location>
</feature>
<dbReference type="OrthoDB" id="438545at2759"/>
<evidence type="ECO:0000256" key="9">
    <source>
        <dbReference type="SAM" id="MobiDB-lite"/>
    </source>
</evidence>
<dbReference type="PANTHER" id="PTHR22950">
    <property type="entry name" value="AMINO ACID TRANSPORTER"/>
    <property type="match status" value="1"/>
</dbReference>
<organism evidence="12 13">
    <name type="scientific">Vitrella brassicaformis (strain CCMP3155)</name>
    <dbReference type="NCBI Taxonomy" id="1169540"/>
    <lineage>
        <taxon>Eukaryota</taxon>
        <taxon>Sar</taxon>
        <taxon>Alveolata</taxon>
        <taxon>Colpodellida</taxon>
        <taxon>Vitrellaceae</taxon>
        <taxon>Vitrella</taxon>
    </lineage>
</organism>
<feature type="transmembrane region" description="Helical" evidence="10">
    <location>
        <begin position="426"/>
        <end position="453"/>
    </location>
</feature>
<protein>
    <recommendedName>
        <fullName evidence="11">Amino acid transporter transmembrane domain-containing protein</fullName>
    </recommendedName>
</protein>
<evidence type="ECO:0000256" key="1">
    <source>
        <dbReference type="ARBA" id="ARBA00004128"/>
    </source>
</evidence>
<dbReference type="PANTHER" id="PTHR22950:SF678">
    <property type="entry name" value="VACUOLAR AMINO ACID TRANSPORTER 5-RELATED"/>
    <property type="match status" value="1"/>
</dbReference>
<sequence length="457" mass="49370">MRTESTQTSPPFSPNPDAGMTSPLLRPNSAPGMESSPILGPSKRGSSSVAATAVLLNTILGVAVLGLPWAFNANGLVLGLVFVFASGCLSAFALHLLNCVAVKLGGEDVTFYAVSIRTFPQLRHMLDGVIALKCFGVATSYLIVIGHVLPPLIGGTHGLNERSVRALCIIGAVVLGVGPASFPKRIRSLRHTAWVALSFMLYLTLLLVLGEQIHTAHEMEGGGGSWWAHHQARGVNWWPRQGSLFSLIKTLPVFIFAFTCHQNLFTVASELRADTLEAKRGRMDVCIVSAVAISMTIYYLSAVDGYLLFGSAVDSDILNNLKDASDASWWLWATWIVPPLQEVSALQSLWTLFFRGLVVDRVREKRILRMLTASILLLSTIIAVTLTDLGVVFELVGTIGSNTICYIVPALLYIKLFQDDGLTIKRVAAMGLLGLGLLILPTCLTVILITHLFGTPH</sequence>
<dbReference type="GO" id="GO:0015189">
    <property type="term" value="F:L-lysine transmembrane transporter activity"/>
    <property type="evidence" value="ECO:0007669"/>
    <property type="project" value="TreeGrafter"/>
</dbReference>
<dbReference type="InterPro" id="IPR013057">
    <property type="entry name" value="AA_transpt_TM"/>
</dbReference>
<keyword evidence="6" id="KW-0029">Amino-acid transport</keyword>
<evidence type="ECO:0000256" key="4">
    <source>
        <dbReference type="ARBA" id="ARBA00022554"/>
    </source>
</evidence>
<evidence type="ECO:0000256" key="6">
    <source>
        <dbReference type="ARBA" id="ARBA00022970"/>
    </source>
</evidence>
<evidence type="ECO:0000313" key="13">
    <source>
        <dbReference type="Proteomes" id="UP000041254"/>
    </source>
</evidence>
<dbReference type="GO" id="GO:0005302">
    <property type="term" value="F:L-tyrosine transmembrane transporter activity"/>
    <property type="evidence" value="ECO:0007669"/>
    <property type="project" value="TreeGrafter"/>
</dbReference>
<evidence type="ECO:0000256" key="10">
    <source>
        <dbReference type="SAM" id="Phobius"/>
    </source>
</evidence>
<keyword evidence="13" id="KW-1185">Reference proteome</keyword>
<dbReference type="EMBL" id="CDMY01000265">
    <property type="protein sequence ID" value="CEL98206.1"/>
    <property type="molecule type" value="Genomic_DNA"/>
</dbReference>
<comment type="subcellular location">
    <subcellularLocation>
        <location evidence="1">Vacuole membrane</location>
        <topology evidence="1">Multi-pass membrane protein</topology>
    </subcellularLocation>
</comment>
<feature type="transmembrane region" description="Helical" evidence="10">
    <location>
        <begin position="49"/>
        <end position="71"/>
    </location>
</feature>
<dbReference type="Proteomes" id="UP000041254">
    <property type="component" value="Unassembled WGS sequence"/>
</dbReference>
<feature type="transmembrane region" description="Helical" evidence="10">
    <location>
        <begin position="329"/>
        <end position="354"/>
    </location>
</feature>
<proteinExistence type="inferred from homology"/>
<feature type="transmembrane region" description="Helical" evidence="10">
    <location>
        <begin position="125"/>
        <end position="144"/>
    </location>
</feature>
<feature type="transmembrane region" description="Helical" evidence="10">
    <location>
        <begin position="164"/>
        <end position="182"/>
    </location>
</feature>
<evidence type="ECO:0000256" key="5">
    <source>
        <dbReference type="ARBA" id="ARBA00022692"/>
    </source>
</evidence>
<dbReference type="Pfam" id="PF01490">
    <property type="entry name" value="Aa_trans"/>
    <property type="match status" value="1"/>
</dbReference>
<feature type="transmembrane region" description="Helical" evidence="10">
    <location>
        <begin position="285"/>
        <end position="309"/>
    </location>
</feature>
<feature type="compositionally biased region" description="Polar residues" evidence="9">
    <location>
        <begin position="1"/>
        <end position="10"/>
    </location>
</feature>
<gene>
    <name evidence="12" type="ORF">Vbra_7855</name>
</gene>
<reference evidence="12 13" key="1">
    <citation type="submission" date="2014-11" db="EMBL/GenBank/DDBJ databases">
        <authorList>
            <person name="Zhu J."/>
            <person name="Qi W."/>
            <person name="Song R."/>
        </authorList>
    </citation>
    <scope>NUCLEOTIDE SEQUENCE [LARGE SCALE GENOMIC DNA]</scope>
</reference>
<feature type="region of interest" description="Disordered" evidence="9">
    <location>
        <begin position="1"/>
        <end position="43"/>
    </location>
</feature>
<feature type="transmembrane region" description="Helical" evidence="10">
    <location>
        <begin position="244"/>
        <end position="264"/>
    </location>
</feature>
<accession>A0A0G4EMH4</accession>
<dbReference type="VEuPathDB" id="CryptoDB:Vbra_7855"/>
<name>A0A0G4EMH4_VITBC</name>
<dbReference type="GO" id="GO:0005774">
    <property type="term" value="C:vacuolar membrane"/>
    <property type="evidence" value="ECO:0007669"/>
    <property type="project" value="UniProtKB-SubCell"/>
</dbReference>
<feature type="transmembrane region" description="Helical" evidence="10">
    <location>
        <begin position="392"/>
        <end position="414"/>
    </location>
</feature>
<feature type="transmembrane region" description="Helical" evidence="10">
    <location>
        <begin position="366"/>
        <end position="386"/>
    </location>
</feature>
<evidence type="ECO:0000256" key="8">
    <source>
        <dbReference type="ARBA" id="ARBA00023136"/>
    </source>
</evidence>
<dbReference type="GO" id="GO:0005290">
    <property type="term" value="F:L-histidine transmembrane transporter activity"/>
    <property type="evidence" value="ECO:0007669"/>
    <property type="project" value="TreeGrafter"/>
</dbReference>
<keyword evidence="5 10" id="KW-0812">Transmembrane</keyword>
<dbReference type="STRING" id="1169540.A0A0G4EMH4"/>
<evidence type="ECO:0000256" key="7">
    <source>
        <dbReference type="ARBA" id="ARBA00022989"/>
    </source>
</evidence>
<dbReference type="OMA" id="NTICYIV"/>
<evidence type="ECO:0000256" key="3">
    <source>
        <dbReference type="ARBA" id="ARBA00022448"/>
    </source>
</evidence>
<keyword evidence="7 10" id="KW-1133">Transmembrane helix</keyword>
<dbReference type="GO" id="GO:0061459">
    <property type="term" value="F:L-arginine transmembrane transporter activity"/>
    <property type="evidence" value="ECO:0007669"/>
    <property type="project" value="TreeGrafter"/>
</dbReference>
<evidence type="ECO:0000259" key="11">
    <source>
        <dbReference type="Pfam" id="PF01490"/>
    </source>
</evidence>
<dbReference type="PhylomeDB" id="A0A0G4EMH4"/>
<feature type="domain" description="Amino acid transporter transmembrane" evidence="11">
    <location>
        <begin position="45"/>
        <end position="435"/>
    </location>
</feature>
<evidence type="ECO:0000313" key="12">
    <source>
        <dbReference type="EMBL" id="CEL98206.1"/>
    </source>
</evidence>
<keyword evidence="8 10" id="KW-0472">Membrane</keyword>
<feature type="transmembrane region" description="Helical" evidence="10">
    <location>
        <begin position="77"/>
        <end position="104"/>
    </location>
</feature>
<dbReference type="GO" id="GO:0015194">
    <property type="term" value="F:L-serine transmembrane transporter activity"/>
    <property type="evidence" value="ECO:0007669"/>
    <property type="project" value="TreeGrafter"/>
</dbReference>
<keyword evidence="4" id="KW-0926">Vacuole</keyword>
<dbReference type="AlphaFoldDB" id="A0A0G4EMH4"/>